<feature type="non-terminal residue" evidence="3">
    <location>
        <position position="1"/>
    </location>
</feature>
<dbReference type="InterPro" id="IPR000566">
    <property type="entry name" value="Lipocln_cytosolic_FA-bd_dom"/>
</dbReference>
<dbReference type="OrthoDB" id="565904at2759"/>
<comment type="caution">
    <text evidence="3">The sequence shown here is derived from an EMBL/GenBank/DDBJ whole genome shotgun (WGS) entry which is preliminary data.</text>
</comment>
<accession>A0A9Q0NGS0</accession>
<dbReference type="SUPFAM" id="SSF50814">
    <property type="entry name" value="Lipocalins"/>
    <property type="match status" value="2"/>
</dbReference>
<dbReference type="AlphaFoldDB" id="A0A9Q0NGS0"/>
<dbReference type="PANTHER" id="PTHR10612:SF62">
    <property type="entry name" value="LIPOCALIN_CYTOSOLIC FATTY-ACID BINDING DOMAIN-CONTAINING PROTEIN"/>
    <property type="match status" value="1"/>
</dbReference>
<keyword evidence="4" id="KW-1185">Reference proteome</keyword>
<dbReference type="GO" id="GO:0031409">
    <property type="term" value="F:pigment binding"/>
    <property type="evidence" value="ECO:0007669"/>
    <property type="project" value="InterPro"/>
</dbReference>
<evidence type="ECO:0000313" key="3">
    <source>
        <dbReference type="EMBL" id="KAJ6650009.1"/>
    </source>
</evidence>
<dbReference type="PRINTS" id="PR01273">
    <property type="entry name" value="INVTBRTCOLOR"/>
</dbReference>
<organism evidence="3 4">
    <name type="scientific">Pseudolycoriella hygida</name>
    <dbReference type="NCBI Taxonomy" id="35572"/>
    <lineage>
        <taxon>Eukaryota</taxon>
        <taxon>Metazoa</taxon>
        <taxon>Ecdysozoa</taxon>
        <taxon>Arthropoda</taxon>
        <taxon>Hexapoda</taxon>
        <taxon>Insecta</taxon>
        <taxon>Pterygota</taxon>
        <taxon>Neoptera</taxon>
        <taxon>Endopterygota</taxon>
        <taxon>Diptera</taxon>
        <taxon>Nematocera</taxon>
        <taxon>Sciaroidea</taxon>
        <taxon>Sciaridae</taxon>
        <taxon>Pseudolycoriella</taxon>
    </lineage>
</organism>
<evidence type="ECO:0000256" key="1">
    <source>
        <dbReference type="ARBA" id="ARBA00023157"/>
    </source>
</evidence>
<dbReference type="Pfam" id="PF08212">
    <property type="entry name" value="Lipocalin_2"/>
    <property type="match status" value="1"/>
</dbReference>
<evidence type="ECO:0000259" key="2">
    <source>
        <dbReference type="Pfam" id="PF08212"/>
    </source>
</evidence>
<sequence>MAILAKDAASEAKQRSTCREPNIMQNFDITRWVGRWYIYSRHDHHFERGCDCMNTDVQAIDATSLRILSCCQMSALSNDTQTCDVGVNYAKLINPEKKDGDFKTTRVGVTAESRAWIIYTDYDNYGIVSGCDNFSDTEELETFWILSRDKTISPSDATKIDEVLKANNFERSRIINQRHGENVKDSNRTQTCGFGVDFARIADPEKMDGDFFYTISGVPTESRLWIVDTDYENYGIIDGCARVSDTEEQELLWILSRDKIITSTEESHIDKVLADNNFDQSLIVKQKQGRH</sequence>
<dbReference type="InterPro" id="IPR012674">
    <property type="entry name" value="Calycin"/>
</dbReference>
<name>A0A9Q0NGS0_9DIPT</name>
<proteinExistence type="predicted"/>
<feature type="domain" description="Lipocalin/cytosolic fatty-acid binding" evidence="2">
    <location>
        <begin position="27"/>
        <end position="176"/>
    </location>
</feature>
<dbReference type="GO" id="GO:0006629">
    <property type="term" value="P:lipid metabolic process"/>
    <property type="evidence" value="ECO:0007669"/>
    <property type="project" value="TreeGrafter"/>
</dbReference>
<dbReference type="GO" id="GO:0005737">
    <property type="term" value="C:cytoplasm"/>
    <property type="evidence" value="ECO:0007669"/>
    <property type="project" value="TreeGrafter"/>
</dbReference>
<dbReference type="GO" id="GO:0000302">
    <property type="term" value="P:response to reactive oxygen species"/>
    <property type="evidence" value="ECO:0007669"/>
    <property type="project" value="TreeGrafter"/>
</dbReference>
<dbReference type="Proteomes" id="UP001151699">
    <property type="component" value="Chromosome A"/>
</dbReference>
<dbReference type="EMBL" id="WJQU01000001">
    <property type="protein sequence ID" value="KAJ6650009.1"/>
    <property type="molecule type" value="Genomic_DNA"/>
</dbReference>
<dbReference type="Gene3D" id="2.40.128.20">
    <property type="match status" value="2"/>
</dbReference>
<keyword evidence="1" id="KW-1015">Disulfide bond</keyword>
<dbReference type="InterPro" id="IPR003057">
    <property type="entry name" value="Invtbrt_color"/>
</dbReference>
<dbReference type="CDD" id="cd00301">
    <property type="entry name" value="lipocalin_FABP"/>
    <property type="match status" value="1"/>
</dbReference>
<protein>
    <submittedName>
        <fullName evidence="3">Apolipoprotein D</fullName>
    </submittedName>
</protein>
<reference evidence="3" key="1">
    <citation type="submission" date="2022-07" db="EMBL/GenBank/DDBJ databases">
        <authorList>
            <person name="Trinca V."/>
            <person name="Uliana J.V.C."/>
            <person name="Torres T.T."/>
            <person name="Ward R.J."/>
            <person name="Monesi N."/>
        </authorList>
    </citation>
    <scope>NUCLEOTIDE SEQUENCE</scope>
    <source>
        <strain evidence="3">HSMRA1968</strain>
        <tissue evidence="3">Whole embryos</tissue>
    </source>
</reference>
<dbReference type="PANTHER" id="PTHR10612">
    <property type="entry name" value="APOLIPOPROTEIN D"/>
    <property type="match status" value="1"/>
</dbReference>
<evidence type="ECO:0000313" key="4">
    <source>
        <dbReference type="Proteomes" id="UP001151699"/>
    </source>
</evidence>
<gene>
    <name evidence="3" type="primary">APOD_11</name>
    <name evidence="3" type="ORF">Bhyg_05252</name>
</gene>